<gene>
    <name evidence="1" type="ORF">M6B38_156740</name>
</gene>
<accession>A0AAX6F2F3</accession>
<sequence length="78" mass="9404">MPQRLALPSEKALPRLASLSVELEMVRGVKRRLLSIIWKITDYQREKVRHKWLRLRLRVTESLVKRNRMEKFRAVPLL</sequence>
<organism evidence="1 2">
    <name type="scientific">Iris pallida</name>
    <name type="common">Sweet iris</name>
    <dbReference type="NCBI Taxonomy" id="29817"/>
    <lineage>
        <taxon>Eukaryota</taxon>
        <taxon>Viridiplantae</taxon>
        <taxon>Streptophyta</taxon>
        <taxon>Embryophyta</taxon>
        <taxon>Tracheophyta</taxon>
        <taxon>Spermatophyta</taxon>
        <taxon>Magnoliopsida</taxon>
        <taxon>Liliopsida</taxon>
        <taxon>Asparagales</taxon>
        <taxon>Iridaceae</taxon>
        <taxon>Iridoideae</taxon>
        <taxon>Irideae</taxon>
        <taxon>Iris</taxon>
    </lineage>
</organism>
<reference evidence="1" key="2">
    <citation type="submission" date="2023-04" db="EMBL/GenBank/DDBJ databases">
        <authorList>
            <person name="Bruccoleri R.E."/>
            <person name="Oakeley E.J."/>
            <person name="Faust A.-M."/>
            <person name="Dessus-Babus S."/>
            <person name="Altorfer M."/>
            <person name="Burckhardt D."/>
            <person name="Oertli M."/>
            <person name="Naumann U."/>
            <person name="Petersen F."/>
            <person name="Wong J."/>
        </authorList>
    </citation>
    <scope>NUCLEOTIDE SEQUENCE</scope>
    <source>
        <strain evidence="1">GSM-AAB239-AS_SAM_17_03QT</strain>
        <tissue evidence="1">Leaf</tissue>
    </source>
</reference>
<proteinExistence type="predicted"/>
<protein>
    <recommendedName>
        <fullName evidence="3">Ribosomal protein S15</fullName>
    </recommendedName>
</protein>
<evidence type="ECO:0000313" key="1">
    <source>
        <dbReference type="EMBL" id="KAJ6810526.1"/>
    </source>
</evidence>
<name>A0AAX6F2F3_IRIPA</name>
<evidence type="ECO:0000313" key="2">
    <source>
        <dbReference type="Proteomes" id="UP001140949"/>
    </source>
</evidence>
<dbReference type="EMBL" id="JANAVB010032301">
    <property type="protein sequence ID" value="KAJ6810526.1"/>
    <property type="molecule type" value="Genomic_DNA"/>
</dbReference>
<evidence type="ECO:0008006" key="3">
    <source>
        <dbReference type="Google" id="ProtNLM"/>
    </source>
</evidence>
<reference evidence="1" key="1">
    <citation type="journal article" date="2023" name="GigaByte">
        <title>Genome assembly of the bearded iris, Iris pallida Lam.</title>
        <authorList>
            <person name="Bruccoleri R.E."/>
            <person name="Oakeley E.J."/>
            <person name="Faust A.M.E."/>
            <person name="Altorfer M."/>
            <person name="Dessus-Babus S."/>
            <person name="Burckhardt D."/>
            <person name="Oertli M."/>
            <person name="Naumann U."/>
            <person name="Petersen F."/>
            <person name="Wong J."/>
        </authorList>
    </citation>
    <scope>NUCLEOTIDE SEQUENCE</scope>
    <source>
        <strain evidence="1">GSM-AAB239-AS_SAM_17_03QT</strain>
    </source>
</reference>
<comment type="caution">
    <text evidence="1">The sequence shown here is derived from an EMBL/GenBank/DDBJ whole genome shotgun (WGS) entry which is preliminary data.</text>
</comment>
<dbReference type="Proteomes" id="UP001140949">
    <property type="component" value="Unassembled WGS sequence"/>
</dbReference>
<dbReference type="AlphaFoldDB" id="A0AAX6F2F3"/>
<keyword evidence="2" id="KW-1185">Reference proteome</keyword>